<keyword evidence="3 6" id="KW-0863">Zinc-finger</keyword>
<evidence type="ECO:0000256" key="6">
    <source>
        <dbReference type="PROSITE-ProRule" id="PRU00094"/>
    </source>
</evidence>
<dbReference type="SUPFAM" id="SSF57716">
    <property type="entry name" value="Glucocorticoid receptor-like (DNA-binding domain)"/>
    <property type="match status" value="1"/>
</dbReference>
<evidence type="ECO:0000313" key="10">
    <source>
        <dbReference type="Proteomes" id="UP000750334"/>
    </source>
</evidence>
<proteinExistence type="predicted"/>
<reference evidence="9 10" key="1">
    <citation type="submission" date="2020-11" db="EMBL/GenBank/DDBJ databases">
        <title>Kefir isolates.</title>
        <authorList>
            <person name="Marcisauskas S."/>
            <person name="Kim Y."/>
            <person name="Blasche S."/>
        </authorList>
    </citation>
    <scope>NUCLEOTIDE SEQUENCE [LARGE SCALE GENOMIC DNA]</scope>
    <source>
        <strain evidence="9 10">OG2</strain>
    </source>
</reference>
<feature type="compositionally biased region" description="Polar residues" evidence="7">
    <location>
        <begin position="347"/>
        <end position="368"/>
    </location>
</feature>
<dbReference type="PANTHER" id="PTHR10071">
    <property type="entry name" value="TRANSCRIPTION FACTOR GATA FAMILY MEMBER"/>
    <property type="match status" value="1"/>
</dbReference>
<feature type="compositionally biased region" description="Low complexity" evidence="7">
    <location>
        <begin position="282"/>
        <end position="298"/>
    </location>
</feature>
<evidence type="ECO:0000256" key="5">
    <source>
        <dbReference type="ARBA" id="ARBA00023242"/>
    </source>
</evidence>
<dbReference type="SMART" id="SM00401">
    <property type="entry name" value="ZnF_GATA"/>
    <property type="match status" value="1"/>
</dbReference>
<feature type="domain" description="GATA-type" evidence="8">
    <location>
        <begin position="291"/>
        <end position="344"/>
    </location>
</feature>
<dbReference type="GO" id="GO:0000981">
    <property type="term" value="F:DNA-binding transcription factor activity, RNA polymerase II-specific"/>
    <property type="evidence" value="ECO:0007669"/>
    <property type="project" value="TreeGrafter"/>
</dbReference>
<evidence type="ECO:0000256" key="4">
    <source>
        <dbReference type="ARBA" id="ARBA00022833"/>
    </source>
</evidence>
<dbReference type="PROSITE" id="PS50114">
    <property type="entry name" value="GATA_ZN_FINGER_2"/>
    <property type="match status" value="1"/>
</dbReference>
<dbReference type="GO" id="GO:0032991">
    <property type="term" value="C:protein-containing complex"/>
    <property type="evidence" value="ECO:0007669"/>
    <property type="project" value="UniProtKB-ARBA"/>
</dbReference>
<keyword evidence="4" id="KW-0862">Zinc</keyword>
<dbReference type="EMBL" id="PUHR01000105">
    <property type="protein sequence ID" value="KAG0666296.1"/>
    <property type="molecule type" value="Genomic_DNA"/>
</dbReference>
<dbReference type="Pfam" id="PF01423">
    <property type="entry name" value="LSM"/>
    <property type="match status" value="1"/>
</dbReference>
<dbReference type="InterPro" id="IPR039355">
    <property type="entry name" value="Transcription_factor_GATA"/>
</dbReference>
<dbReference type="GO" id="GO:0000122">
    <property type="term" value="P:negative regulation of transcription by RNA polymerase II"/>
    <property type="evidence" value="ECO:0007669"/>
    <property type="project" value="TreeGrafter"/>
</dbReference>
<feature type="region of interest" description="Disordered" evidence="7">
    <location>
        <begin position="241"/>
        <end position="298"/>
    </location>
</feature>
<dbReference type="Pfam" id="PF00320">
    <property type="entry name" value="GATA"/>
    <property type="match status" value="1"/>
</dbReference>
<keyword evidence="10" id="KW-1185">Reference proteome</keyword>
<dbReference type="CDD" id="cd00202">
    <property type="entry name" value="ZnF_GATA"/>
    <property type="match status" value="1"/>
</dbReference>
<evidence type="ECO:0000256" key="7">
    <source>
        <dbReference type="SAM" id="MobiDB-lite"/>
    </source>
</evidence>
<accession>A0A9P6W9X0</accession>
<dbReference type="PROSITE" id="PS00344">
    <property type="entry name" value="GATA_ZN_FINGER_1"/>
    <property type="match status" value="1"/>
</dbReference>
<dbReference type="InterPro" id="IPR000679">
    <property type="entry name" value="Znf_GATA"/>
</dbReference>
<dbReference type="OrthoDB" id="515401at2759"/>
<comment type="caution">
    <text evidence="9">The sequence shown here is derived from an EMBL/GenBank/DDBJ whole genome shotgun (WGS) entry which is preliminary data.</text>
</comment>
<dbReference type="AlphaFoldDB" id="A0A9P6W9X0"/>
<evidence type="ECO:0000256" key="3">
    <source>
        <dbReference type="ARBA" id="ARBA00022771"/>
    </source>
</evidence>
<dbReference type="Proteomes" id="UP000750334">
    <property type="component" value="Unassembled WGS sequence"/>
</dbReference>
<feature type="region of interest" description="Disordered" evidence="7">
    <location>
        <begin position="346"/>
        <end position="368"/>
    </location>
</feature>
<dbReference type="InterPro" id="IPR010920">
    <property type="entry name" value="LSM_dom_sf"/>
</dbReference>
<dbReference type="FunFam" id="3.30.50.10:FF:000007">
    <property type="entry name" value="Nitrogen regulatory AreA, N-terminal"/>
    <property type="match status" value="1"/>
</dbReference>
<evidence type="ECO:0000259" key="8">
    <source>
        <dbReference type="PROSITE" id="PS50114"/>
    </source>
</evidence>
<sequence length="425" mass="48807">MSLLTTQFKELESIDSTTRTNTNQDYLSMISSHDTNFRRNMDDIDDAISIFKLYNEAKLNLQYRERLINYSKRLQFKKISENNNILNILKSIDKDDQLKNEGNDQHMKDIDMYMESDTPYGSFSNDFELNESKYLLSRPIPTHSNHYTDDTTSLSHSFDIHNNNNHHQHNNNITTNFMNINFSLTNEIDSFQNNSNMSLSQFHYLDDTPEDTNWDINPSNSLPNFTSSFQVYPNVVQQMTPSRTPSYQSMQPLVSNNNNNITKRQPKKPRRKNSIDNSPDSNNNNNNANTGNKNTKCNNCQTYTTPLWRKDTQGNSLCNACGLFLKLHGVMRPLSLKTDIIKKRQRNGNSDNITKRTGSNTRYAKPNVPSSLEEQGILRGYDIFLNIVVDDAIEIVSDNDNIPLGTQTVIRGNSIRSIEALDTIV</sequence>
<evidence type="ECO:0000256" key="2">
    <source>
        <dbReference type="ARBA" id="ARBA00022723"/>
    </source>
</evidence>
<evidence type="ECO:0000256" key="1">
    <source>
        <dbReference type="ARBA" id="ARBA00004123"/>
    </source>
</evidence>
<name>A0A9P6W9X0_MAUEX</name>
<dbReference type="SMART" id="SM00651">
    <property type="entry name" value="Sm"/>
    <property type="match status" value="1"/>
</dbReference>
<dbReference type="Gene3D" id="2.30.30.100">
    <property type="match status" value="1"/>
</dbReference>
<dbReference type="InterPro" id="IPR013088">
    <property type="entry name" value="Znf_NHR/GATA"/>
</dbReference>
<dbReference type="GO" id="GO:0045944">
    <property type="term" value="P:positive regulation of transcription by RNA polymerase II"/>
    <property type="evidence" value="ECO:0007669"/>
    <property type="project" value="TreeGrafter"/>
</dbReference>
<dbReference type="InterPro" id="IPR001163">
    <property type="entry name" value="Sm_dom_euk/arc"/>
</dbReference>
<comment type="subcellular location">
    <subcellularLocation>
        <location evidence="1">Nucleus</location>
    </subcellularLocation>
</comment>
<dbReference type="GO" id="GO:0005634">
    <property type="term" value="C:nucleus"/>
    <property type="evidence" value="ECO:0007669"/>
    <property type="project" value="UniProtKB-SubCell"/>
</dbReference>
<dbReference type="GO" id="GO:0000978">
    <property type="term" value="F:RNA polymerase II cis-regulatory region sequence-specific DNA binding"/>
    <property type="evidence" value="ECO:0007669"/>
    <property type="project" value="TreeGrafter"/>
</dbReference>
<evidence type="ECO:0000313" key="9">
    <source>
        <dbReference type="EMBL" id="KAG0666296.1"/>
    </source>
</evidence>
<dbReference type="PRINTS" id="PR00619">
    <property type="entry name" value="GATAZNFINGER"/>
</dbReference>
<dbReference type="GO" id="GO:0008270">
    <property type="term" value="F:zinc ion binding"/>
    <property type="evidence" value="ECO:0007669"/>
    <property type="project" value="UniProtKB-KW"/>
</dbReference>
<keyword evidence="2" id="KW-0479">Metal-binding</keyword>
<dbReference type="PANTHER" id="PTHR10071:SF281">
    <property type="entry name" value="BOX A-BINDING FACTOR-RELATED"/>
    <property type="match status" value="1"/>
</dbReference>
<feature type="compositionally biased region" description="Polar residues" evidence="7">
    <location>
        <begin position="241"/>
        <end position="263"/>
    </location>
</feature>
<organism evidence="9 10">
    <name type="scientific">Maudiozyma exigua</name>
    <name type="common">Yeast</name>
    <name type="synonym">Kazachstania exigua</name>
    <dbReference type="NCBI Taxonomy" id="34358"/>
    <lineage>
        <taxon>Eukaryota</taxon>
        <taxon>Fungi</taxon>
        <taxon>Dikarya</taxon>
        <taxon>Ascomycota</taxon>
        <taxon>Saccharomycotina</taxon>
        <taxon>Saccharomycetes</taxon>
        <taxon>Saccharomycetales</taxon>
        <taxon>Saccharomycetaceae</taxon>
        <taxon>Maudiozyma</taxon>
    </lineage>
</organism>
<keyword evidence="5" id="KW-0539">Nucleus</keyword>
<dbReference type="SUPFAM" id="SSF50182">
    <property type="entry name" value="Sm-like ribonucleoproteins"/>
    <property type="match status" value="1"/>
</dbReference>
<gene>
    <name evidence="9" type="ORF">C6P45_000257</name>
</gene>
<protein>
    <recommendedName>
        <fullName evidence="8">GATA-type domain-containing protein</fullName>
    </recommendedName>
</protein>
<dbReference type="Gene3D" id="3.30.50.10">
    <property type="entry name" value="Erythroid Transcription Factor GATA-1, subunit A"/>
    <property type="match status" value="1"/>
</dbReference>